<evidence type="ECO:0000256" key="2">
    <source>
        <dbReference type="ARBA" id="ARBA00022801"/>
    </source>
</evidence>
<dbReference type="GO" id="GO:0004519">
    <property type="term" value="F:endonuclease activity"/>
    <property type="evidence" value="ECO:0007669"/>
    <property type="project" value="UniProtKB-KW"/>
</dbReference>
<dbReference type="InterPro" id="IPR041796">
    <property type="entry name" value="Mre11_N"/>
</dbReference>
<keyword evidence="4" id="KW-0233">DNA recombination</keyword>
<dbReference type="EMBL" id="FXTB01000006">
    <property type="protein sequence ID" value="SMO72836.1"/>
    <property type="molecule type" value="Genomic_DNA"/>
</dbReference>
<dbReference type="InterPro" id="IPR050535">
    <property type="entry name" value="DNA_Repair-Maintenance_Comp"/>
</dbReference>
<dbReference type="InterPro" id="IPR029052">
    <property type="entry name" value="Metallo-depent_PP-like"/>
</dbReference>
<dbReference type="Pfam" id="PF00149">
    <property type="entry name" value="Metallophos"/>
    <property type="match status" value="1"/>
</dbReference>
<dbReference type="RefSeq" id="WP_142533728.1">
    <property type="nucleotide sequence ID" value="NZ_FXTB01000006.1"/>
</dbReference>
<evidence type="ECO:0000256" key="3">
    <source>
        <dbReference type="ARBA" id="ARBA00022839"/>
    </source>
</evidence>
<keyword evidence="4" id="KW-0235">DNA replication</keyword>
<dbReference type="NCBIfam" id="TIGR00619">
    <property type="entry name" value="sbcd"/>
    <property type="match status" value="1"/>
</dbReference>
<dbReference type="OrthoDB" id="9773856at2"/>
<dbReference type="Proteomes" id="UP000319040">
    <property type="component" value="Unassembled WGS sequence"/>
</dbReference>
<dbReference type="SUPFAM" id="SSF56300">
    <property type="entry name" value="Metallo-dependent phosphatases"/>
    <property type="match status" value="1"/>
</dbReference>
<dbReference type="PANTHER" id="PTHR30337">
    <property type="entry name" value="COMPONENT OF ATP-DEPENDENT DSDNA EXONUCLEASE"/>
    <property type="match status" value="1"/>
</dbReference>
<keyword evidence="1 4" id="KW-0540">Nuclease</keyword>
<proteinExistence type="inferred from homology"/>
<keyword evidence="2 4" id="KW-0378">Hydrolase</keyword>
<sequence length="408" mass="45460">MKILHSADWHVGKKLENFSRIKEQTLVLGEICSIADSESVDAVVISGDLFDTYNPASEAIELFYRTVKQLTREGTRPVVAISGNHDSPDRIETADPLARECGIIFLGYPNSKTMPFKLESGLELSKTDEGFVEFNVPTANYPLRIITTPYANEFRLKQALNVQDKEADLRDILQNRWAQIANKYCDNKGVNILATHLFVVKRGQQAQEESDDERPILHVGGAQVVYADNFPPQVQYVALGHLHRKQIIASDIQPVVYSGSPLSYSFAETNQQKYVMIVEVKPGKKAEVLAVELKQGKGLLRLRADGMKEAEELLLSNQDKLIELTLKTDAYISAADRQHLNALHSGIVTLIPQLKTAASNQSNSKNIDIGKDFTSLFTDYFKHVNGLEPNPSILSLLNEVIADQKQNA</sequence>
<evidence type="ECO:0000259" key="5">
    <source>
        <dbReference type="Pfam" id="PF00149"/>
    </source>
</evidence>
<dbReference type="GO" id="GO:0008408">
    <property type="term" value="F:3'-5' exonuclease activity"/>
    <property type="evidence" value="ECO:0007669"/>
    <property type="project" value="InterPro"/>
</dbReference>
<dbReference type="GO" id="GO:0006310">
    <property type="term" value="P:DNA recombination"/>
    <property type="evidence" value="ECO:0007669"/>
    <property type="project" value="UniProtKB-KW"/>
</dbReference>
<dbReference type="AlphaFoldDB" id="A0A521DMC8"/>
<protein>
    <recommendedName>
        <fullName evidence="4">Nuclease SbcCD subunit D</fullName>
    </recommendedName>
</protein>
<keyword evidence="4" id="KW-0255">Endonuclease</keyword>
<keyword evidence="3 4" id="KW-0269">Exonuclease</keyword>
<accession>A0A521DMC8</accession>
<dbReference type="CDD" id="cd00840">
    <property type="entry name" value="MPP_Mre11_N"/>
    <property type="match status" value="1"/>
</dbReference>
<evidence type="ECO:0000313" key="6">
    <source>
        <dbReference type="EMBL" id="SMO72836.1"/>
    </source>
</evidence>
<evidence type="ECO:0000256" key="4">
    <source>
        <dbReference type="RuleBase" id="RU363069"/>
    </source>
</evidence>
<dbReference type="InterPro" id="IPR004843">
    <property type="entry name" value="Calcineurin-like_PHP"/>
</dbReference>
<comment type="similarity">
    <text evidence="4">Belongs to the SbcD family.</text>
</comment>
<comment type="function">
    <text evidence="4">SbcCD cleaves DNA hairpin structures. These structures can inhibit DNA replication and are intermediates in certain DNA recombination reactions. The complex acts as a 3'-&gt;5' double strand exonuclease that can open hairpins. It also has a 5' single-strand endonuclease activity.</text>
</comment>
<organism evidence="6 7">
    <name type="scientific">Saccharicrinis carchari</name>
    <dbReference type="NCBI Taxonomy" id="1168039"/>
    <lineage>
        <taxon>Bacteria</taxon>
        <taxon>Pseudomonadati</taxon>
        <taxon>Bacteroidota</taxon>
        <taxon>Bacteroidia</taxon>
        <taxon>Marinilabiliales</taxon>
        <taxon>Marinilabiliaceae</taxon>
        <taxon>Saccharicrinis</taxon>
    </lineage>
</organism>
<gene>
    <name evidence="4" type="primary">sbcD</name>
    <name evidence="6" type="ORF">SAMN06265379_10613</name>
</gene>
<comment type="subunit">
    <text evidence="4">Heterodimer of SbcC and SbcD.</text>
</comment>
<keyword evidence="7" id="KW-1185">Reference proteome</keyword>
<evidence type="ECO:0000313" key="7">
    <source>
        <dbReference type="Proteomes" id="UP000319040"/>
    </source>
</evidence>
<feature type="domain" description="Calcineurin-like phosphoesterase" evidence="5">
    <location>
        <begin position="1"/>
        <end position="244"/>
    </location>
</feature>
<name>A0A521DMC8_SACCC</name>
<dbReference type="Gene3D" id="3.60.21.10">
    <property type="match status" value="1"/>
</dbReference>
<dbReference type="PANTHER" id="PTHR30337:SF0">
    <property type="entry name" value="NUCLEASE SBCCD SUBUNIT D"/>
    <property type="match status" value="1"/>
</dbReference>
<evidence type="ECO:0000256" key="1">
    <source>
        <dbReference type="ARBA" id="ARBA00022722"/>
    </source>
</evidence>
<dbReference type="GO" id="GO:0006260">
    <property type="term" value="P:DNA replication"/>
    <property type="evidence" value="ECO:0007669"/>
    <property type="project" value="UniProtKB-KW"/>
</dbReference>
<reference evidence="6 7" key="1">
    <citation type="submission" date="2017-05" db="EMBL/GenBank/DDBJ databases">
        <authorList>
            <person name="Varghese N."/>
            <person name="Submissions S."/>
        </authorList>
    </citation>
    <scope>NUCLEOTIDE SEQUENCE [LARGE SCALE GENOMIC DNA]</scope>
    <source>
        <strain evidence="6 7">DSM 27040</strain>
    </source>
</reference>
<dbReference type="InterPro" id="IPR004593">
    <property type="entry name" value="SbcD"/>
</dbReference>